<dbReference type="PANTHER" id="PTHR21058:SF0">
    <property type="entry name" value="6,7-DIMETHYL-8-RIBITYLLUMAZINE SYNTHASE"/>
    <property type="match status" value="1"/>
</dbReference>
<keyword evidence="5 7" id="KW-0808">Transferase</keyword>
<dbReference type="NCBIfam" id="TIGR00114">
    <property type="entry name" value="lumazine-synth"/>
    <property type="match status" value="1"/>
</dbReference>
<evidence type="ECO:0000256" key="6">
    <source>
        <dbReference type="ARBA" id="ARBA00048785"/>
    </source>
</evidence>
<dbReference type="PANTHER" id="PTHR21058">
    <property type="entry name" value="6,7-DIMETHYL-8-RIBITYLLUMAZINE SYNTHASE DMRL SYNTHASE LUMAZINE SYNTHASE"/>
    <property type="match status" value="1"/>
</dbReference>
<accession>A0ABP4ZH05</accession>
<dbReference type="Proteomes" id="UP001501094">
    <property type="component" value="Unassembled WGS sequence"/>
</dbReference>
<evidence type="ECO:0000256" key="2">
    <source>
        <dbReference type="ARBA" id="ARBA00007424"/>
    </source>
</evidence>
<dbReference type="InterPro" id="IPR034964">
    <property type="entry name" value="LS"/>
</dbReference>
<feature type="binding site" evidence="7">
    <location>
        <position position="25"/>
    </location>
    <ligand>
        <name>5-amino-6-(D-ribitylamino)uracil</name>
        <dbReference type="ChEBI" id="CHEBI:15934"/>
    </ligand>
</feature>
<keyword evidence="9" id="KW-1185">Reference proteome</keyword>
<sequence>MSGHGAPQVRVDGRGLRVVVIAASWHTRVMDGLLEGARRALRDAGADWTEVRVPGSFELPVAASRLAGLTGRASGDAAGLPDAIVALGVVIRGGTPHFDYVCAAATNGLTDVSVRSGIPVGFGLLTCDNEEQALDRAGLAGSSEDKGAEAVQAAVATAVVLEQQLGSGA</sequence>
<feature type="binding site" evidence="7">
    <location>
        <begin position="94"/>
        <end position="95"/>
    </location>
    <ligand>
        <name>(2S)-2-hydroxy-3-oxobutyl phosphate</name>
        <dbReference type="ChEBI" id="CHEBI:58830"/>
    </ligand>
</feature>
<dbReference type="InterPro" id="IPR036467">
    <property type="entry name" value="LS/RS_sf"/>
</dbReference>
<feature type="binding site" evidence="7">
    <location>
        <position position="122"/>
    </location>
    <ligand>
        <name>5-amino-6-(D-ribitylamino)uracil</name>
        <dbReference type="ChEBI" id="CHEBI:15934"/>
    </ligand>
</feature>
<comment type="similarity">
    <text evidence="2 7">Belongs to the DMRL synthase family.</text>
</comment>
<feature type="binding site" evidence="7">
    <location>
        <begin position="89"/>
        <end position="91"/>
    </location>
    <ligand>
        <name>5-amino-6-(D-ribitylamino)uracil</name>
        <dbReference type="ChEBI" id="CHEBI:15934"/>
    </ligand>
</feature>
<dbReference type="SUPFAM" id="SSF52121">
    <property type="entry name" value="Lumazine synthase"/>
    <property type="match status" value="1"/>
</dbReference>
<evidence type="ECO:0000313" key="9">
    <source>
        <dbReference type="Proteomes" id="UP001501094"/>
    </source>
</evidence>
<gene>
    <name evidence="7 8" type="primary">ribH</name>
    <name evidence="8" type="ORF">GCM10009751_11280</name>
</gene>
<evidence type="ECO:0000256" key="3">
    <source>
        <dbReference type="ARBA" id="ARBA00012664"/>
    </source>
</evidence>
<comment type="caution">
    <text evidence="8">The sequence shown here is derived from an EMBL/GenBank/DDBJ whole genome shotgun (WGS) entry which is preliminary data.</text>
</comment>
<dbReference type="EC" id="2.5.1.78" evidence="3 7"/>
<proteinExistence type="inferred from homology"/>
<evidence type="ECO:0000313" key="8">
    <source>
        <dbReference type="EMBL" id="GAA1855984.1"/>
    </source>
</evidence>
<comment type="catalytic activity">
    <reaction evidence="6 7">
        <text>(2S)-2-hydroxy-3-oxobutyl phosphate + 5-amino-6-(D-ribitylamino)uracil = 6,7-dimethyl-8-(1-D-ribityl)lumazine + phosphate + 2 H2O + H(+)</text>
        <dbReference type="Rhea" id="RHEA:26152"/>
        <dbReference type="ChEBI" id="CHEBI:15377"/>
        <dbReference type="ChEBI" id="CHEBI:15378"/>
        <dbReference type="ChEBI" id="CHEBI:15934"/>
        <dbReference type="ChEBI" id="CHEBI:43474"/>
        <dbReference type="ChEBI" id="CHEBI:58201"/>
        <dbReference type="ChEBI" id="CHEBI:58830"/>
        <dbReference type="EC" id="2.5.1.78"/>
    </reaction>
</comment>
<name>A0ABP4ZH05_9MICO</name>
<protein>
    <recommendedName>
        <fullName evidence="3 7">6,7-dimethyl-8-ribityllumazine synthase</fullName>
        <shortName evidence="7">DMRL synthase</shortName>
        <shortName evidence="7">LS</shortName>
        <shortName evidence="7">Lumazine synthase</shortName>
        <ecNumber evidence="3 7">2.5.1.78</ecNumber>
    </recommendedName>
</protein>
<dbReference type="InterPro" id="IPR002180">
    <property type="entry name" value="LS/RS"/>
</dbReference>
<comment type="pathway">
    <text evidence="1 7">Cofactor biosynthesis; riboflavin biosynthesis; riboflavin from 2-hydroxy-3-oxobutyl phosphate and 5-amino-6-(D-ribitylamino)uracil: step 1/2.</text>
</comment>
<dbReference type="CDD" id="cd09209">
    <property type="entry name" value="Lumazine_synthase-I"/>
    <property type="match status" value="1"/>
</dbReference>
<comment type="function">
    <text evidence="7">Catalyzes the formation of 6,7-dimethyl-8-ribityllumazine by condensation of 5-amino-6-(D-ribitylamino)uracil with 3,4-dihydroxy-2-butanone 4-phosphate. This is the penultimate step in the biosynthesis of riboflavin.</text>
</comment>
<keyword evidence="4 7" id="KW-0686">Riboflavin biosynthesis</keyword>
<dbReference type="HAMAP" id="MF_00178">
    <property type="entry name" value="Lumazine_synth"/>
    <property type="match status" value="1"/>
</dbReference>
<feature type="binding site" evidence="7">
    <location>
        <position position="136"/>
    </location>
    <ligand>
        <name>(2S)-2-hydroxy-3-oxobutyl phosphate</name>
        <dbReference type="ChEBI" id="CHEBI:58830"/>
    </ligand>
</feature>
<dbReference type="EMBL" id="BAAANL010000002">
    <property type="protein sequence ID" value="GAA1855984.1"/>
    <property type="molecule type" value="Genomic_DNA"/>
</dbReference>
<reference evidence="9" key="1">
    <citation type="journal article" date="2019" name="Int. J. Syst. Evol. Microbiol.">
        <title>The Global Catalogue of Microorganisms (GCM) 10K type strain sequencing project: providing services to taxonomists for standard genome sequencing and annotation.</title>
        <authorList>
            <consortium name="The Broad Institute Genomics Platform"/>
            <consortium name="The Broad Institute Genome Sequencing Center for Infectious Disease"/>
            <person name="Wu L."/>
            <person name="Ma J."/>
        </authorList>
    </citation>
    <scope>NUCLEOTIDE SEQUENCE [LARGE SCALE GENOMIC DNA]</scope>
    <source>
        <strain evidence="9">JCM 14326</strain>
    </source>
</reference>
<organism evidence="8 9">
    <name type="scientific">Myceligenerans crystallogenes</name>
    <dbReference type="NCBI Taxonomy" id="316335"/>
    <lineage>
        <taxon>Bacteria</taxon>
        <taxon>Bacillati</taxon>
        <taxon>Actinomycetota</taxon>
        <taxon>Actinomycetes</taxon>
        <taxon>Micrococcales</taxon>
        <taxon>Promicromonosporaceae</taxon>
        <taxon>Myceligenerans</taxon>
    </lineage>
</organism>
<evidence type="ECO:0000256" key="7">
    <source>
        <dbReference type="HAMAP-Rule" id="MF_00178"/>
    </source>
</evidence>
<dbReference type="Gene3D" id="3.40.50.960">
    <property type="entry name" value="Lumazine/riboflavin synthase"/>
    <property type="match status" value="1"/>
</dbReference>
<evidence type="ECO:0000256" key="1">
    <source>
        <dbReference type="ARBA" id="ARBA00004917"/>
    </source>
</evidence>
<feature type="active site" description="Proton donor" evidence="7">
    <location>
        <position position="97"/>
    </location>
</feature>
<evidence type="ECO:0000256" key="4">
    <source>
        <dbReference type="ARBA" id="ARBA00022619"/>
    </source>
</evidence>
<evidence type="ECO:0000256" key="5">
    <source>
        <dbReference type="ARBA" id="ARBA00022679"/>
    </source>
</evidence>
<dbReference type="Pfam" id="PF00885">
    <property type="entry name" value="DMRL_synthase"/>
    <property type="match status" value="1"/>
</dbReference>
<dbReference type="RefSeq" id="WP_344100434.1">
    <property type="nucleotide sequence ID" value="NZ_BAAANL010000002.1"/>
</dbReference>
<feature type="binding site" evidence="7">
    <location>
        <begin position="56"/>
        <end position="58"/>
    </location>
    <ligand>
        <name>5-amino-6-(D-ribitylamino)uracil</name>
        <dbReference type="ChEBI" id="CHEBI:15934"/>
    </ligand>
</feature>